<protein>
    <submittedName>
        <fullName evidence="1">Uncharacterized protein</fullName>
    </submittedName>
</protein>
<accession>A0A2P7Z3V3</accession>
<dbReference type="Proteomes" id="UP000243723">
    <property type="component" value="Unassembled WGS sequence"/>
</dbReference>
<dbReference type="EMBL" id="NHZQ01000331">
    <property type="protein sequence ID" value="PSK42898.1"/>
    <property type="molecule type" value="Genomic_DNA"/>
</dbReference>
<dbReference type="AlphaFoldDB" id="A0A2P7Z3V3"/>
<comment type="caution">
    <text evidence="1">The sequence shown here is derived from an EMBL/GenBank/DDBJ whole genome shotgun (WGS) entry which is preliminary data.</text>
</comment>
<reference evidence="1 2" key="1">
    <citation type="submission" date="2017-05" db="EMBL/GenBank/DDBJ databases">
        <title>Draft genome sequence of Elsinoe australis.</title>
        <authorList>
            <person name="Cheng Q."/>
        </authorList>
    </citation>
    <scope>NUCLEOTIDE SEQUENCE [LARGE SCALE GENOMIC DNA]</scope>
    <source>
        <strain evidence="1 2">NL1</strain>
    </source>
</reference>
<organism evidence="1 2">
    <name type="scientific">Elsinoe australis</name>
    <dbReference type="NCBI Taxonomy" id="40998"/>
    <lineage>
        <taxon>Eukaryota</taxon>
        <taxon>Fungi</taxon>
        <taxon>Dikarya</taxon>
        <taxon>Ascomycota</taxon>
        <taxon>Pezizomycotina</taxon>
        <taxon>Dothideomycetes</taxon>
        <taxon>Dothideomycetidae</taxon>
        <taxon>Myriangiales</taxon>
        <taxon>Elsinoaceae</taxon>
        <taxon>Elsinoe</taxon>
    </lineage>
</organism>
<evidence type="ECO:0000313" key="1">
    <source>
        <dbReference type="EMBL" id="PSK42898.1"/>
    </source>
</evidence>
<gene>
    <name evidence="1" type="ORF">B9Z65_6852</name>
</gene>
<keyword evidence="2" id="KW-1185">Reference proteome</keyword>
<proteinExistence type="predicted"/>
<name>A0A2P7Z3V3_9PEZI</name>
<sequence length="226" mass="25298">MSRPHVYLYNAWNSSTAIGRLEGHVEILDSAVAFLQHHPAAIGPAGGIGSDGSSSKADNEVREIRGSLSRIKRLPHLVSMLIWPLYENVLQQKTRDVYRRVKMQVRTLPPNLADLDRHLRDTSNAIQAVEVRLTRDASELSFQLHDLQTMFLSLRRQNFFNPSVAAGTDTSASHTYVDPEEETVGKDTLVTDNIQDPIEEEDDTIHDAQANLNQRLGFVGSFVDEP</sequence>
<evidence type="ECO:0000313" key="2">
    <source>
        <dbReference type="Proteomes" id="UP000243723"/>
    </source>
</evidence>